<dbReference type="OrthoDB" id="975384at2"/>
<organism evidence="3 4">
    <name type="scientific">Seonamhaeicola maritimus</name>
    <dbReference type="NCBI Taxonomy" id="2591822"/>
    <lineage>
        <taxon>Bacteria</taxon>
        <taxon>Pseudomonadati</taxon>
        <taxon>Bacteroidota</taxon>
        <taxon>Flavobacteriia</taxon>
        <taxon>Flavobacteriales</taxon>
        <taxon>Flavobacteriaceae</taxon>
    </lineage>
</organism>
<evidence type="ECO:0000313" key="3">
    <source>
        <dbReference type="EMBL" id="TXG37404.1"/>
    </source>
</evidence>
<accession>A0A5C7GIH3</accession>
<dbReference type="EMBL" id="VRKQ01000010">
    <property type="protein sequence ID" value="TXG37404.1"/>
    <property type="molecule type" value="Genomic_DNA"/>
</dbReference>
<dbReference type="RefSeq" id="WP_147768911.1">
    <property type="nucleotide sequence ID" value="NZ_VRKQ01000010.1"/>
</dbReference>
<dbReference type="Pfam" id="PF18962">
    <property type="entry name" value="Por_Secre_tail"/>
    <property type="match status" value="1"/>
</dbReference>
<reference evidence="3 4" key="1">
    <citation type="submission" date="2019-08" db="EMBL/GenBank/DDBJ databases">
        <title>Seonamhaeicola sediminis sp. nov., isolated from marine sediment.</title>
        <authorList>
            <person name="Cao W.R."/>
        </authorList>
    </citation>
    <scope>NUCLEOTIDE SEQUENCE [LARGE SCALE GENOMIC DNA]</scope>
    <source>
        <strain evidence="3 4">1505</strain>
    </source>
</reference>
<sequence>MKKSLHKTIVFTFLIGVISLVNAQRILHTFERPITDPDPFYGWDSDWSTTYGVMTIDEVNDRAICTFENNGADYIRFYWRTLVPGDNILDVSNYPILAMKGERPPVYANFRLMTSGADPHHKPGTDENSMLLSGTTDVWYWDINALIGSNVELIGFNCVDTGQADPISVMNVDFIGTFASVQELTDYNNGTITLSNNDSEISENNLKLFPNPTKDVVNFENSTNEVMTINVYNITGRKLFSTTERQIDMSSLASGVYLFKIETETASAVKRVVKQ</sequence>
<gene>
    <name evidence="3" type="ORF">FUA22_12690</name>
</gene>
<protein>
    <submittedName>
        <fullName evidence="3">T9SS type A sorting domain-containing protein</fullName>
    </submittedName>
</protein>
<dbReference type="AlphaFoldDB" id="A0A5C7GIH3"/>
<dbReference type="InterPro" id="IPR026444">
    <property type="entry name" value="Secre_tail"/>
</dbReference>
<proteinExistence type="predicted"/>
<keyword evidence="1" id="KW-0732">Signal</keyword>
<evidence type="ECO:0000259" key="2">
    <source>
        <dbReference type="Pfam" id="PF18962"/>
    </source>
</evidence>
<keyword evidence="4" id="KW-1185">Reference proteome</keyword>
<dbReference type="NCBIfam" id="TIGR04183">
    <property type="entry name" value="Por_Secre_tail"/>
    <property type="match status" value="1"/>
</dbReference>
<dbReference type="Proteomes" id="UP000321080">
    <property type="component" value="Unassembled WGS sequence"/>
</dbReference>
<evidence type="ECO:0000256" key="1">
    <source>
        <dbReference type="ARBA" id="ARBA00022729"/>
    </source>
</evidence>
<feature type="domain" description="Secretion system C-terminal sorting" evidence="2">
    <location>
        <begin position="208"/>
        <end position="273"/>
    </location>
</feature>
<evidence type="ECO:0000313" key="4">
    <source>
        <dbReference type="Proteomes" id="UP000321080"/>
    </source>
</evidence>
<comment type="caution">
    <text evidence="3">The sequence shown here is derived from an EMBL/GenBank/DDBJ whole genome shotgun (WGS) entry which is preliminary data.</text>
</comment>
<name>A0A5C7GIH3_9FLAO</name>